<dbReference type="SMART" id="SM00504">
    <property type="entry name" value="Ubox"/>
    <property type="match status" value="1"/>
</dbReference>
<evidence type="ECO:0008006" key="9">
    <source>
        <dbReference type="Google" id="ProtNLM"/>
    </source>
</evidence>
<dbReference type="PROSITE" id="PS50103">
    <property type="entry name" value="ZF_C3H1"/>
    <property type="match status" value="5"/>
</dbReference>
<feature type="domain" description="U-box" evidence="7">
    <location>
        <begin position="410"/>
        <end position="483"/>
    </location>
</feature>
<dbReference type="InterPro" id="IPR013083">
    <property type="entry name" value="Znf_RING/FYVE/PHD"/>
</dbReference>
<proteinExistence type="predicted"/>
<dbReference type="GO" id="GO:0016567">
    <property type="term" value="P:protein ubiquitination"/>
    <property type="evidence" value="ECO:0007669"/>
    <property type="project" value="InterPro"/>
</dbReference>
<gene>
    <name evidence="8" type="ORF">NSPH01132_LOCUS731</name>
</gene>
<feature type="zinc finger region" description="C3H1-type" evidence="4">
    <location>
        <begin position="237"/>
        <end position="265"/>
    </location>
</feature>
<dbReference type="InterPro" id="IPR036855">
    <property type="entry name" value="Znf_CCCH_sf"/>
</dbReference>
<feature type="compositionally biased region" description="Basic and acidic residues" evidence="5">
    <location>
        <begin position="526"/>
        <end position="538"/>
    </location>
</feature>
<dbReference type="Gene3D" id="4.10.1000.10">
    <property type="entry name" value="Zinc finger, CCCH-type"/>
    <property type="match status" value="3"/>
</dbReference>
<name>A0A7S2VUT1_9EUKA</name>
<organism evidence="8">
    <name type="scientific">Norrisiella sphaerica</name>
    <dbReference type="NCBI Taxonomy" id="552664"/>
    <lineage>
        <taxon>Eukaryota</taxon>
        <taxon>Sar</taxon>
        <taxon>Rhizaria</taxon>
        <taxon>Cercozoa</taxon>
        <taxon>Chlorarachniophyceae</taxon>
        <taxon>Norrisiella</taxon>
    </lineage>
</organism>
<keyword evidence="2 4" id="KW-0863">Zinc-finger</keyword>
<dbReference type="GO" id="GO:0004842">
    <property type="term" value="F:ubiquitin-protein transferase activity"/>
    <property type="evidence" value="ECO:0007669"/>
    <property type="project" value="InterPro"/>
</dbReference>
<dbReference type="Gene3D" id="3.30.40.10">
    <property type="entry name" value="Zinc/RING finger domain, C3HC4 (zinc finger)"/>
    <property type="match status" value="1"/>
</dbReference>
<dbReference type="InterPro" id="IPR013761">
    <property type="entry name" value="SAM/pointed_sf"/>
</dbReference>
<dbReference type="InterPro" id="IPR003613">
    <property type="entry name" value="Ubox_domain"/>
</dbReference>
<feature type="region of interest" description="Disordered" evidence="5">
    <location>
        <begin position="492"/>
        <end position="569"/>
    </location>
</feature>
<evidence type="ECO:0000256" key="5">
    <source>
        <dbReference type="SAM" id="MobiDB-lite"/>
    </source>
</evidence>
<feature type="compositionally biased region" description="Basic and acidic residues" evidence="5">
    <location>
        <begin position="502"/>
        <end position="516"/>
    </location>
</feature>
<evidence type="ECO:0000256" key="4">
    <source>
        <dbReference type="PROSITE-ProRule" id="PRU00723"/>
    </source>
</evidence>
<protein>
    <recommendedName>
        <fullName evidence="9">RING-type E3 ubiquitin transferase</fullName>
    </recommendedName>
</protein>
<dbReference type="Pfam" id="PF04564">
    <property type="entry name" value="U-box"/>
    <property type="match status" value="1"/>
</dbReference>
<feature type="zinc finger region" description="C3H1-type" evidence="4">
    <location>
        <begin position="38"/>
        <end position="66"/>
    </location>
</feature>
<feature type="compositionally biased region" description="Low complexity" evidence="5">
    <location>
        <begin position="331"/>
        <end position="349"/>
    </location>
</feature>
<feature type="zinc finger region" description="C3H1-type" evidence="4">
    <location>
        <begin position="141"/>
        <end position="167"/>
    </location>
</feature>
<feature type="domain" description="C3H1-type" evidence="6">
    <location>
        <begin position="141"/>
        <end position="167"/>
    </location>
</feature>
<dbReference type="CDD" id="cd16655">
    <property type="entry name" value="RING-Ubox_WDSUB1-like"/>
    <property type="match status" value="1"/>
</dbReference>
<dbReference type="InterPro" id="IPR052085">
    <property type="entry name" value="WD-SAM-U-box"/>
</dbReference>
<feature type="domain" description="C3H1-type" evidence="6">
    <location>
        <begin position="237"/>
        <end position="265"/>
    </location>
</feature>
<feature type="zinc finger region" description="C3H1-type" evidence="4">
    <location>
        <begin position="208"/>
        <end position="235"/>
    </location>
</feature>
<evidence type="ECO:0000259" key="6">
    <source>
        <dbReference type="PROSITE" id="PS50103"/>
    </source>
</evidence>
<dbReference type="SMART" id="SM00356">
    <property type="entry name" value="ZnF_C3H1"/>
    <property type="match status" value="6"/>
</dbReference>
<evidence type="ECO:0000256" key="2">
    <source>
        <dbReference type="ARBA" id="ARBA00022771"/>
    </source>
</evidence>
<dbReference type="PROSITE" id="PS51698">
    <property type="entry name" value="U_BOX"/>
    <property type="match status" value="1"/>
</dbReference>
<evidence type="ECO:0000256" key="1">
    <source>
        <dbReference type="ARBA" id="ARBA00022723"/>
    </source>
</evidence>
<reference evidence="8" key="1">
    <citation type="submission" date="2021-01" db="EMBL/GenBank/DDBJ databases">
        <authorList>
            <person name="Corre E."/>
            <person name="Pelletier E."/>
            <person name="Niang G."/>
            <person name="Scheremetjew M."/>
            <person name="Finn R."/>
            <person name="Kale V."/>
            <person name="Holt S."/>
            <person name="Cochrane G."/>
            <person name="Meng A."/>
            <person name="Brown T."/>
            <person name="Cohen L."/>
        </authorList>
    </citation>
    <scope>NUCLEOTIDE SEQUENCE</scope>
    <source>
        <strain evidence="8">BC52</strain>
    </source>
</reference>
<evidence type="ECO:0000259" key="7">
    <source>
        <dbReference type="PROSITE" id="PS51698"/>
    </source>
</evidence>
<dbReference type="SUPFAM" id="SSF57850">
    <property type="entry name" value="RING/U-box"/>
    <property type="match status" value="1"/>
</dbReference>
<dbReference type="PANTHER" id="PTHR46573:SF1">
    <property type="entry name" value="WD REPEAT, SAM AND U-BOX DOMAIN-CONTAINING PROTEIN 1"/>
    <property type="match status" value="1"/>
</dbReference>
<dbReference type="Pfam" id="PF00642">
    <property type="entry name" value="zf-CCCH"/>
    <property type="match status" value="1"/>
</dbReference>
<dbReference type="AlphaFoldDB" id="A0A7S2VUT1"/>
<sequence>MMSKISGYESKVKMCDYWRKGACANRGGCSYVHAWIDPRKSGVCQFAQNKKCVNTAETCQYQHLPITVKEYEALADGTHDYAELKKKVERRARRDWNSLVADLDEKAKEISYHKKVLQCTEWANGQCTKKICPFVHAWVQPGKKGVCQFYLQGECPDLSCQYQHLDMRLEEYERLSCDTRSFEEVLKKLGEENYDKVDARRAAPNVNDFKMVTCSYWSVGRCHNGKNCTFLHAWGNPEKKGLCMNYFKGRCSYTDESCYYQHCSIPIEQYERLAEGTRSYGELCHKIERIQGQSYNQNQTRMSQGLSHFDHAPIYDNGDQEVVNVSEANSQQQQQQQQQQPQQQQQQQQATPSAMARSFLWGVPFTKPVIAVDDPSHSLKSEAPKRNAVGEETKITDKLVNEDFELDDEKIPDDLRCPISLEMMTDPVSTKTGITYERKNIEAWLLRHDYDPVSRKILASKELIPNQFVKSRVLELKSKAVRNGISRFNDLGSRPSSLAESVRSHSDSEDNDKGEGKSSISSPALIKEEKKEAKKEDQESLLTFHDTSSEPAAKEEKLNSGKASWEQKPMGEWSVEEVSTFIRMRGNAPCWAKYATLFQDEEVDGPTLQQYAGDLVALTEDFKEIRRSHARNIVGGIQDILNINLQQFSSG</sequence>
<dbReference type="InterPro" id="IPR000571">
    <property type="entry name" value="Znf_CCCH"/>
</dbReference>
<dbReference type="EMBL" id="HBHC01001286">
    <property type="protein sequence ID" value="CAD9650742.1"/>
    <property type="molecule type" value="Transcribed_RNA"/>
</dbReference>
<keyword evidence="1 4" id="KW-0479">Metal-binding</keyword>
<feature type="domain" description="C3H1-type" evidence="6">
    <location>
        <begin position="38"/>
        <end position="66"/>
    </location>
</feature>
<dbReference type="PANTHER" id="PTHR46573">
    <property type="entry name" value="WD REPEAT, SAM AND U-BOX DOMAIN-CONTAINING PROTEIN 1"/>
    <property type="match status" value="1"/>
</dbReference>
<dbReference type="SUPFAM" id="SSF47769">
    <property type="entry name" value="SAM/Pointed domain"/>
    <property type="match status" value="1"/>
</dbReference>
<dbReference type="Gene3D" id="1.10.150.50">
    <property type="entry name" value="Transcription Factor, Ets-1"/>
    <property type="match status" value="1"/>
</dbReference>
<feature type="region of interest" description="Disordered" evidence="5">
    <location>
        <begin position="325"/>
        <end position="353"/>
    </location>
</feature>
<accession>A0A7S2VUT1</accession>
<evidence type="ECO:0000313" key="8">
    <source>
        <dbReference type="EMBL" id="CAD9650742.1"/>
    </source>
</evidence>
<dbReference type="GO" id="GO:0008270">
    <property type="term" value="F:zinc ion binding"/>
    <property type="evidence" value="ECO:0007669"/>
    <property type="project" value="UniProtKB-KW"/>
</dbReference>
<evidence type="ECO:0000256" key="3">
    <source>
        <dbReference type="ARBA" id="ARBA00022833"/>
    </source>
</evidence>
<feature type="domain" description="C3H1-type" evidence="6">
    <location>
        <begin position="9"/>
        <end position="36"/>
    </location>
</feature>
<dbReference type="SUPFAM" id="SSF90229">
    <property type="entry name" value="CCCH zinc finger"/>
    <property type="match status" value="1"/>
</dbReference>
<feature type="domain" description="C3H1-type" evidence="6">
    <location>
        <begin position="208"/>
        <end position="235"/>
    </location>
</feature>
<keyword evidence="3 4" id="KW-0862">Zinc</keyword>
<feature type="zinc finger region" description="C3H1-type" evidence="4">
    <location>
        <begin position="9"/>
        <end position="36"/>
    </location>
</feature>